<proteinExistence type="predicted"/>
<dbReference type="Gene3D" id="3.30.750.24">
    <property type="entry name" value="STAS domain"/>
    <property type="match status" value="1"/>
</dbReference>
<keyword evidence="2 5" id="KW-0812">Transmembrane</keyword>
<feature type="transmembrane region" description="Helical" evidence="5">
    <location>
        <begin position="156"/>
        <end position="177"/>
    </location>
</feature>
<dbReference type="Proteomes" id="UP000002191">
    <property type="component" value="Chromosome"/>
</dbReference>
<feature type="transmembrane region" description="Helical" evidence="5">
    <location>
        <begin position="12"/>
        <end position="31"/>
    </location>
</feature>
<dbReference type="RefSeq" id="WP_013514047.1">
    <property type="nucleotide sequence ID" value="NC_014844.1"/>
</dbReference>
<gene>
    <name evidence="7" type="ordered locus">Daes_1100</name>
</gene>
<evidence type="ECO:0000256" key="4">
    <source>
        <dbReference type="ARBA" id="ARBA00023136"/>
    </source>
</evidence>
<evidence type="ECO:0000256" key="3">
    <source>
        <dbReference type="ARBA" id="ARBA00022989"/>
    </source>
</evidence>
<dbReference type="KEGG" id="das:Daes_1100"/>
<dbReference type="InterPro" id="IPR001902">
    <property type="entry name" value="SLC26A/SulP_fam"/>
</dbReference>
<comment type="subcellular location">
    <subcellularLocation>
        <location evidence="1">Membrane</location>
        <topology evidence="1">Multi-pass membrane protein</topology>
    </subcellularLocation>
</comment>
<keyword evidence="4 5" id="KW-0472">Membrane</keyword>
<evidence type="ECO:0000256" key="1">
    <source>
        <dbReference type="ARBA" id="ARBA00004141"/>
    </source>
</evidence>
<dbReference type="GO" id="GO:0055085">
    <property type="term" value="P:transmembrane transport"/>
    <property type="evidence" value="ECO:0007669"/>
    <property type="project" value="InterPro"/>
</dbReference>
<sequence>MRRVISPAHLRGDIFGGLTAGIIALPLALAFGVASGAGAAAGLYGAMVLGFFAAVFGGTRTQISGPTGPMTVVTASAVVLFHGDFQSVCMVVILAGLMQIGFGLCRVGGFVRFIPYPVISGFMTGIGVIIILLQLGPILGSPGANSPIMAVVNLPAALADISLPSLLLAAATMLIVFKVPPRISLVLPSPLIALVCMTLVAWGFDLPVSTIGEIPMGLPEFNLPSIDLSLWSHIAGTALALALLGTIDSLLTSIVADSLTKERHDSNRELIGQGIGNAVCGLVGGLPGAGATMRTVVNINAGGRTRLSGVVHSLLLLAVILGAGPLASHIPLAVLAGILIKVGVDILDYRLLKIIRQIPREDMAVMLTVFGITVFVDLIAAVAIGVTLAAVMTTWRISRQTRISISGTDSTAELTTLERDIQKASSFRIRVMNINGPFFFGTASQMADKVERLLGTRIVVVNCMQVPFIDISAVFALTEMIERLQATGIKVIIALHEEIHQDMTTLGVVRLVGKNNVCLSHGSALQIALHLLEEEDDNKPLAA</sequence>
<dbReference type="SUPFAM" id="SSF52091">
    <property type="entry name" value="SpoIIaa-like"/>
    <property type="match status" value="1"/>
</dbReference>
<feature type="transmembrane region" description="Helical" evidence="5">
    <location>
        <begin position="85"/>
        <end position="104"/>
    </location>
</feature>
<evidence type="ECO:0000259" key="6">
    <source>
        <dbReference type="PROSITE" id="PS50801"/>
    </source>
</evidence>
<reference evidence="8" key="1">
    <citation type="submission" date="2010-12" db="EMBL/GenBank/DDBJ databases">
        <title>Complete sequence of Desulfovibrio aespoeensis Aspo-2.</title>
        <authorList>
            <consortium name="US DOE Joint Genome Institute"/>
            <person name="Lucas S."/>
            <person name="Copeland A."/>
            <person name="Lapidus A."/>
            <person name="Cheng J.-F."/>
            <person name="Goodwin L."/>
            <person name="Pitluck S."/>
            <person name="Chertkov O."/>
            <person name="Misra M."/>
            <person name="Detter J.C."/>
            <person name="Han C."/>
            <person name="Tapia R."/>
            <person name="Land M."/>
            <person name="Hauser L."/>
            <person name="Kyrpides N."/>
            <person name="Ivanova N."/>
            <person name="Ovchinnikova G."/>
            <person name="Pedersen K."/>
            <person name="Jagevall S."/>
            <person name="Hazen T."/>
            <person name="Woyke T."/>
        </authorList>
    </citation>
    <scope>NUCLEOTIDE SEQUENCE [LARGE SCALE GENOMIC DNA]</scope>
    <source>
        <strain evidence="8">ATCC 700646 / DSM 10631 / Aspo-2</strain>
    </source>
</reference>
<feature type="domain" description="STAS" evidence="6">
    <location>
        <begin position="429"/>
        <end position="528"/>
    </location>
</feature>
<evidence type="ECO:0000256" key="5">
    <source>
        <dbReference type="SAM" id="Phobius"/>
    </source>
</evidence>
<feature type="transmembrane region" description="Helical" evidence="5">
    <location>
        <begin position="37"/>
        <end position="56"/>
    </location>
</feature>
<dbReference type="InterPro" id="IPR036513">
    <property type="entry name" value="STAS_dom_sf"/>
</dbReference>
<keyword evidence="8" id="KW-1185">Reference proteome</keyword>
<dbReference type="CDD" id="cd07042">
    <property type="entry name" value="STAS_SulP_like_sulfate_transporter"/>
    <property type="match status" value="1"/>
</dbReference>
<dbReference type="Pfam" id="PF01740">
    <property type="entry name" value="STAS"/>
    <property type="match status" value="1"/>
</dbReference>
<accession>E6VT66</accession>
<dbReference type="Pfam" id="PF00916">
    <property type="entry name" value="Sulfate_transp"/>
    <property type="match status" value="1"/>
</dbReference>
<evidence type="ECO:0000256" key="2">
    <source>
        <dbReference type="ARBA" id="ARBA00022692"/>
    </source>
</evidence>
<feature type="transmembrane region" description="Helical" evidence="5">
    <location>
        <begin position="364"/>
        <end position="392"/>
    </location>
</feature>
<evidence type="ECO:0000313" key="7">
    <source>
        <dbReference type="EMBL" id="ADU62116.1"/>
    </source>
</evidence>
<evidence type="ECO:0000313" key="8">
    <source>
        <dbReference type="Proteomes" id="UP000002191"/>
    </source>
</evidence>
<feature type="transmembrane region" description="Helical" evidence="5">
    <location>
        <begin position="116"/>
        <end position="136"/>
    </location>
</feature>
<dbReference type="GO" id="GO:0016020">
    <property type="term" value="C:membrane"/>
    <property type="evidence" value="ECO:0007669"/>
    <property type="project" value="UniProtKB-SubCell"/>
</dbReference>
<protein>
    <submittedName>
        <fullName evidence="7">Sulphate transporter</fullName>
    </submittedName>
</protein>
<dbReference type="STRING" id="643562.Daes_1100"/>
<reference evidence="7 8" key="2">
    <citation type="journal article" date="2014" name="Genome Announc.">
        <title>Complete Genome Sequence of the Subsurface, Mesophilic Sulfate-Reducing Bacterium Desulfovibrio aespoeensis Aspo-2.</title>
        <authorList>
            <person name="Pedersen K."/>
            <person name="Bengtsson A."/>
            <person name="Edlund J."/>
            <person name="Rabe L."/>
            <person name="Hazen T."/>
            <person name="Chakraborty R."/>
            <person name="Goodwin L."/>
            <person name="Shapiro N."/>
        </authorList>
    </citation>
    <scope>NUCLEOTIDE SEQUENCE [LARGE SCALE GENOMIC DNA]</scope>
    <source>
        <strain evidence="8">ATCC 700646 / DSM 10631 / Aspo-2</strain>
    </source>
</reference>
<dbReference type="eggNOG" id="COG0659">
    <property type="taxonomic scope" value="Bacteria"/>
</dbReference>
<keyword evidence="3 5" id="KW-1133">Transmembrane helix</keyword>
<dbReference type="HOGENOM" id="CLU_003182_13_1_7"/>
<dbReference type="PROSITE" id="PS50801">
    <property type="entry name" value="STAS"/>
    <property type="match status" value="1"/>
</dbReference>
<name>E6VT66_PSEA9</name>
<dbReference type="InterPro" id="IPR011547">
    <property type="entry name" value="SLC26A/SulP_dom"/>
</dbReference>
<dbReference type="PANTHER" id="PTHR11814">
    <property type="entry name" value="SULFATE TRANSPORTER"/>
    <property type="match status" value="1"/>
</dbReference>
<dbReference type="OrthoDB" id="9771198at2"/>
<organism evidence="7 8">
    <name type="scientific">Pseudodesulfovibrio aespoeensis (strain ATCC 700646 / DSM 10631 / Aspo-2)</name>
    <name type="common">Desulfovibrio aespoeensis</name>
    <dbReference type="NCBI Taxonomy" id="643562"/>
    <lineage>
        <taxon>Bacteria</taxon>
        <taxon>Pseudomonadati</taxon>
        <taxon>Thermodesulfobacteriota</taxon>
        <taxon>Desulfovibrionia</taxon>
        <taxon>Desulfovibrionales</taxon>
        <taxon>Desulfovibrionaceae</taxon>
    </lineage>
</organism>
<dbReference type="InterPro" id="IPR002645">
    <property type="entry name" value="STAS_dom"/>
</dbReference>
<feature type="transmembrane region" description="Helical" evidence="5">
    <location>
        <begin position="314"/>
        <end position="344"/>
    </location>
</feature>
<dbReference type="EMBL" id="CP002431">
    <property type="protein sequence ID" value="ADU62116.1"/>
    <property type="molecule type" value="Genomic_DNA"/>
</dbReference>
<dbReference type="AlphaFoldDB" id="E6VT66"/>
<feature type="transmembrane region" description="Helical" evidence="5">
    <location>
        <begin position="184"/>
        <end position="204"/>
    </location>
</feature>
<feature type="transmembrane region" description="Helical" evidence="5">
    <location>
        <begin position="230"/>
        <end position="256"/>
    </location>
</feature>